<dbReference type="eggNOG" id="COG3070">
    <property type="taxonomic scope" value="Bacteria"/>
</dbReference>
<evidence type="ECO:0000313" key="2">
    <source>
        <dbReference type="EMBL" id="ABI91251.1"/>
    </source>
</evidence>
<evidence type="ECO:0000259" key="1">
    <source>
        <dbReference type="Pfam" id="PF04993"/>
    </source>
</evidence>
<accession>Q0B3M2</accession>
<dbReference type="Proteomes" id="UP000000662">
    <property type="component" value="Chromosome 3"/>
</dbReference>
<evidence type="ECO:0000313" key="3">
    <source>
        <dbReference type="Proteomes" id="UP000000662"/>
    </source>
</evidence>
<organism evidence="2 3">
    <name type="scientific">Burkholderia ambifaria (strain ATCC BAA-244 / DSM 16087 / CCUG 44356 / LMG 19182 / AMMD)</name>
    <name type="common">Burkholderia cepacia (strain AMMD)</name>
    <dbReference type="NCBI Taxonomy" id="339670"/>
    <lineage>
        <taxon>Bacteria</taxon>
        <taxon>Pseudomonadati</taxon>
        <taxon>Pseudomonadota</taxon>
        <taxon>Betaproteobacteria</taxon>
        <taxon>Burkholderiales</taxon>
        <taxon>Burkholderiaceae</taxon>
        <taxon>Burkholderia</taxon>
        <taxon>Burkholderia cepacia complex</taxon>
    </lineage>
</organism>
<dbReference type="EMBL" id="CP000442">
    <property type="protein sequence ID" value="ABI91251.1"/>
    <property type="molecule type" value="Genomic_DNA"/>
</dbReference>
<dbReference type="Pfam" id="PF04993">
    <property type="entry name" value="TfoX_N"/>
    <property type="match status" value="1"/>
</dbReference>
<dbReference type="SUPFAM" id="SSF159894">
    <property type="entry name" value="YgaC/TfoX-N like"/>
    <property type="match status" value="1"/>
</dbReference>
<name>Q0B3M2_BURCM</name>
<dbReference type="InterPro" id="IPR007076">
    <property type="entry name" value="TfoX_N"/>
</dbReference>
<proteinExistence type="predicted"/>
<sequence length="120" mass="13329">MTVRTVIRSRSGWMASSQGTVDFIVEQMALAGTVSARKMFGEYGIYCDGKMVALVCDDRLFVKPTYDGRAFVGACDEAPPYPAAKPHLVIGGDRWDDREWLSTLIRITAAQLPVPMKRSR</sequence>
<feature type="domain" description="TfoX N-terminal" evidence="1">
    <location>
        <begin position="26"/>
        <end position="110"/>
    </location>
</feature>
<protein>
    <submittedName>
        <fullName evidence="2">TfoX, N-terminal domain protein</fullName>
    </submittedName>
</protein>
<dbReference type="AlphaFoldDB" id="Q0B3M2"/>
<dbReference type="Gene3D" id="3.30.1460.30">
    <property type="entry name" value="YgaC/TfoX-N like chaperone"/>
    <property type="match status" value="1"/>
</dbReference>
<gene>
    <name evidence="2" type="ordered locus">Bamb_5704</name>
</gene>
<keyword evidence="3" id="KW-1185">Reference proteome</keyword>
<reference evidence="2" key="1">
    <citation type="submission" date="2006-08" db="EMBL/GenBank/DDBJ databases">
        <title>Complete sequence of Chromosome 3 of Burkholderia cepacia AMMD.</title>
        <authorList>
            <consortium name="US DOE Joint Genome Institute"/>
            <person name="Copeland A."/>
            <person name="Lucas S."/>
            <person name="Lapidus A."/>
            <person name="Barry K."/>
            <person name="Detter J.C."/>
            <person name="Glavina del Rio T."/>
            <person name="Hammon N."/>
            <person name="Israni S."/>
            <person name="Pitluck S."/>
            <person name="Bruce D."/>
            <person name="Chain P."/>
            <person name="Malfatti S."/>
            <person name="Shin M."/>
            <person name="Vergez L."/>
            <person name="Schmutz J."/>
            <person name="Larimer F."/>
            <person name="Land M."/>
            <person name="Hauser L."/>
            <person name="Kyrpides N."/>
            <person name="Kim E."/>
            <person name="Parke J."/>
            <person name="Coenye T."/>
            <person name="Konstantinidis K."/>
            <person name="Ramette A."/>
            <person name="Tiedje J."/>
            <person name="Richardson P."/>
        </authorList>
    </citation>
    <scope>NUCLEOTIDE SEQUENCE</scope>
    <source>
        <strain evidence="2">AMMD</strain>
    </source>
</reference>
<dbReference type="KEGG" id="bam:Bamb_5704"/>